<organism evidence="7 8">
    <name type="scientific">Elasticomyces elasticus</name>
    <dbReference type="NCBI Taxonomy" id="574655"/>
    <lineage>
        <taxon>Eukaryota</taxon>
        <taxon>Fungi</taxon>
        <taxon>Dikarya</taxon>
        <taxon>Ascomycota</taxon>
        <taxon>Pezizomycotina</taxon>
        <taxon>Dothideomycetes</taxon>
        <taxon>Dothideomycetidae</taxon>
        <taxon>Mycosphaerellales</taxon>
        <taxon>Teratosphaeriaceae</taxon>
        <taxon>Elasticomyces</taxon>
    </lineage>
</organism>
<evidence type="ECO:0000256" key="4">
    <source>
        <dbReference type="ARBA" id="ARBA00044511"/>
    </source>
</evidence>
<gene>
    <name evidence="7" type="ORF">LTR97_004453</name>
</gene>
<keyword evidence="2" id="KW-0677">Repeat</keyword>
<protein>
    <recommendedName>
        <fullName evidence="9">Pentacotripeptide-repeat region of PRORP domain-containing protein</fullName>
    </recommendedName>
</protein>
<evidence type="ECO:0000256" key="1">
    <source>
        <dbReference type="ARBA" id="ARBA00006192"/>
    </source>
</evidence>
<dbReference type="InterPro" id="IPR002885">
    <property type="entry name" value="PPR_rpt"/>
</dbReference>
<dbReference type="Proteomes" id="UP001310594">
    <property type="component" value="Unassembled WGS sequence"/>
</dbReference>
<feature type="repeat" description="PPR" evidence="5">
    <location>
        <begin position="508"/>
        <end position="543"/>
    </location>
</feature>
<evidence type="ECO:0000256" key="6">
    <source>
        <dbReference type="SAM" id="MobiDB-lite"/>
    </source>
</evidence>
<dbReference type="Pfam" id="PF01535">
    <property type="entry name" value="PPR"/>
    <property type="match status" value="1"/>
</dbReference>
<comment type="function">
    <text evidence="3">Regulates mitochondrial small subunit maturation by controlling 15S rRNA 5'-end processing. Localizes to the 5' precursor of the 15S rRNA in a position that is subsequently occupied by mS47 in the mature yeast mtSSU. Uses structure and sequence-specific RNA recognition, binding to a single-stranded region of the precursor and specifically recognizing bases -6 to -1. The exchange of Ccm1 for mS47 is coupled to the irreversible removal of precursor rRNA that is accompanied by conformational changes of the mitoribosomal proteins uS5m and mS26. These conformational changes signal completion of 5'-end rRNA processing through protection of the mature 5'-end of the 15S rRNA and stabilization of mS47. The removal of the 5' precursor together with the dissociation of Ccm1 may be catalyzed by the 5'-3' exoribonuclease Pet127. Involved in the specific removal of group I introns in mitochondrial encoded transcripts.</text>
</comment>
<evidence type="ECO:0000256" key="2">
    <source>
        <dbReference type="ARBA" id="ARBA00022737"/>
    </source>
</evidence>
<sequence length="662" mass="74981">MTLPPTLLRLWAARLASKVAIYSAISYDLYQLSKARGGKEAGSMKLAVTSDDTRRLRSKSKERSVEDVFVESLVQAGRGRECAGLPWRVPRRAHVRREDVIRREKRAFSNSAVRRQSAAAPMAVPEQDEVTRDDIQHLVSTYDSPSDLWDKPEHDARQRIIPTPPPTLPSEKETQPFPLAPRLVITPKQEDAPPYTPRKILKPEDASHSASIRLFRSILKRDLGRINHANFWDVYQSLPTPRLRYIADDDVRRAFQHLTWVEYRHTPGAMPRYFQLLEDCVAEGIPVRVEEWNTAIAFAGRWVRYTTSAEVKYAVETWMRMENTTTPAPGGTTGGVKANHTTFNILFDIAVKAGRFALADTIFMELKARDLPLTRFFRTSMIYYAGMRGDGEGVRKAFRELVDAGEVVDTVVMNCVIISLIRAGEPAAAENVFSRMKTLVESKRGAEGQGGGWQNVKDLGQILDKTAKRLRRERKQHEKSFFGSASPSSFAGDERREEVQKLTPIAPDARTYRMLIQHYAYTSGDLGRIRELMTEMSDKGFKIHGSLYTHLLRGFGTHGGYSYTLWNRKGLQSLWDGFLAAEATQASDKNGEDGFAAVQSEEDRAPYFTRALAYAAIKAWWKTAGKQGMLDAWEVIKERWKGMEQEDREVLSRLVEMLGREG</sequence>
<dbReference type="Gene3D" id="1.25.40.10">
    <property type="entry name" value="Tetratricopeptide repeat domain"/>
    <property type="match status" value="2"/>
</dbReference>
<name>A0AAN7WLH2_9PEZI</name>
<dbReference type="PANTHER" id="PTHR47447">
    <property type="entry name" value="OS03G0856100 PROTEIN"/>
    <property type="match status" value="1"/>
</dbReference>
<evidence type="ECO:0000313" key="7">
    <source>
        <dbReference type="EMBL" id="KAK5701635.1"/>
    </source>
</evidence>
<comment type="similarity">
    <text evidence="1">Belongs to the CCM1 family.</text>
</comment>
<proteinExistence type="inferred from homology"/>
<reference evidence="7" key="1">
    <citation type="submission" date="2023-08" db="EMBL/GenBank/DDBJ databases">
        <title>Black Yeasts Isolated from many extreme environments.</title>
        <authorList>
            <person name="Coleine C."/>
            <person name="Stajich J.E."/>
            <person name="Selbmann L."/>
        </authorList>
    </citation>
    <scope>NUCLEOTIDE SEQUENCE</scope>
    <source>
        <strain evidence="7">CCFEE 5810</strain>
    </source>
</reference>
<feature type="region of interest" description="Disordered" evidence="6">
    <location>
        <begin position="476"/>
        <end position="495"/>
    </location>
</feature>
<comment type="caution">
    <text evidence="7">The sequence shown here is derived from an EMBL/GenBank/DDBJ whole genome shotgun (WGS) entry which is preliminary data.</text>
</comment>
<dbReference type="InterPro" id="IPR011990">
    <property type="entry name" value="TPR-like_helical_dom_sf"/>
</dbReference>
<dbReference type="EMBL" id="JAVRQU010000006">
    <property type="protein sequence ID" value="KAK5701635.1"/>
    <property type="molecule type" value="Genomic_DNA"/>
</dbReference>
<dbReference type="PANTHER" id="PTHR47447:SF17">
    <property type="entry name" value="OS12G0638900 PROTEIN"/>
    <property type="match status" value="1"/>
</dbReference>
<comment type="subunit">
    <text evidence="4">Binds to mitochondrial small subunit 15S rRNA.</text>
</comment>
<evidence type="ECO:0000313" key="8">
    <source>
        <dbReference type="Proteomes" id="UP001310594"/>
    </source>
</evidence>
<accession>A0AAN7WLH2</accession>
<evidence type="ECO:0008006" key="9">
    <source>
        <dbReference type="Google" id="ProtNLM"/>
    </source>
</evidence>
<dbReference type="AlphaFoldDB" id="A0AAN7WLH2"/>
<evidence type="ECO:0000256" key="3">
    <source>
        <dbReference type="ARBA" id="ARBA00044493"/>
    </source>
</evidence>
<feature type="compositionally biased region" description="Low complexity" evidence="6">
    <location>
        <begin position="481"/>
        <end position="491"/>
    </location>
</feature>
<dbReference type="PROSITE" id="PS51375">
    <property type="entry name" value="PPR"/>
    <property type="match status" value="1"/>
</dbReference>
<evidence type="ECO:0000256" key="5">
    <source>
        <dbReference type="PROSITE-ProRule" id="PRU00708"/>
    </source>
</evidence>